<dbReference type="InParanoid" id="E4Y1S7"/>
<dbReference type="PANTHER" id="PTHR24264:SF65">
    <property type="entry name" value="SRCR DOMAIN-CONTAINING PROTEIN"/>
    <property type="match status" value="1"/>
</dbReference>
<evidence type="ECO:0000256" key="4">
    <source>
        <dbReference type="ARBA" id="ARBA00022801"/>
    </source>
</evidence>
<feature type="domain" description="Peptidase S1" evidence="6">
    <location>
        <begin position="1"/>
        <end position="223"/>
    </location>
</feature>
<evidence type="ECO:0000256" key="3">
    <source>
        <dbReference type="ARBA" id="ARBA00022670"/>
    </source>
</evidence>
<sequence>MGCDGSIISKNPSGKSDWILTSAYCCGWSNGKAVTIGSQNKLTNTLAQFTLSSIRIIHHPDWWEGFVVGHDICLLEIPNLSDSQPDECDNCWSPVCLPSKHVESGRFCYVAGWGTTSYHRKAYEELQDVGINILSREQCIATAYRPREIKDSDFCAGVPDLNNDGITDGGKRSRNYNFGGPLVCQEGSTAVQYGVVSWGQRNKPVVYAKLAGPVTEWIYEQMNAE</sequence>
<dbReference type="Proteomes" id="UP000001307">
    <property type="component" value="Unassembled WGS sequence"/>
</dbReference>
<dbReference type="OrthoDB" id="6380398at2759"/>
<dbReference type="InterPro" id="IPR001254">
    <property type="entry name" value="Trypsin_dom"/>
</dbReference>
<dbReference type="GO" id="GO:0005615">
    <property type="term" value="C:extracellular space"/>
    <property type="evidence" value="ECO:0007669"/>
    <property type="project" value="TreeGrafter"/>
</dbReference>
<dbReference type="SMART" id="SM00020">
    <property type="entry name" value="Tryp_SPc"/>
    <property type="match status" value="1"/>
</dbReference>
<dbReference type="Pfam" id="PF00089">
    <property type="entry name" value="Trypsin"/>
    <property type="match status" value="1"/>
</dbReference>
<evidence type="ECO:0000313" key="8">
    <source>
        <dbReference type="Proteomes" id="UP000001307"/>
    </source>
</evidence>
<evidence type="ECO:0000256" key="5">
    <source>
        <dbReference type="ARBA" id="ARBA00022825"/>
    </source>
</evidence>
<protein>
    <recommendedName>
        <fullName evidence="6">Peptidase S1 domain-containing protein</fullName>
    </recommendedName>
</protein>
<dbReference type="SUPFAM" id="SSF50494">
    <property type="entry name" value="Trypsin-like serine proteases"/>
    <property type="match status" value="1"/>
</dbReference>
<dbReference type="PANTHER" id="PTHR24264">
    <property type="entry name" value="TRYPSIN-RELATED"/>
    <property type="match status" value="1"/>
</dbReference>
<dbReference type="EMBL" id="FN653685">
    <property type="protein sequence ID" value="CBY15821.1"/>
    <property type="molecule type" value="Genomic_DNA"/>
</dbReference>
<evidence type="ECO:0000256" key="1">
    <source>
        <dbReference type="ARBA" id="ARBA00004613"/>
    </source>
</evidence>
<dbReference type="GO" id="GO:0004252">
    <property type="term" value="F:serine-type endopeptidase activity"/>
    <property type="evidence" value="ECO:0007669"/>
    <property type="project" value="InterPro"/>
</dbReference>
<keyword evidence="4" id="KW-0378">Hydrolase</keyword>
<dbReference type="InterPro" id="IPR009003">
    <property type="entry name" value="Peptidase_S1_PA"/>
</dbReference>
<dbReference type="InterPro" id="IPR050127">
    <property type="entry name" value="Serine_Proteases_S1"/>
</dbReference>
<evidence type="ECO:0000256" key="2">
    <source>
        <dbReference type="ARBA" id="ARBA00022525"/>
    </source>
</evidence>
<reference evidence="7" key="1">
    <citation type="journal article" date="2010" name="Science">
        <title>Plasticity of animal genome architecture unmasked by rapid evolution of a pelagic tunicate.</title>
        <authorList>
            <person name="Denoeud F."/>
            <person name="Henriet S."/>
            <person name="Mungpakdee S."/>
            <person name="Aury J.M."/>
            <person name="Da Silva C."/>
            <person name="Brinkmann H."/>
            <person name="Mikhaleva J."/>
            <person name="Olsen L.C."/>
            <person name="Jubin C."/>
            <person name="Canestro C."/>
            <person name="Bouquet J.M."/>
            <person name="Danks G."/>
            <person name="Poulain J."/>
            <person name="Campsteijn C."/>
            <person name="Adamski M."/>
            <person name="Cross I."/>
            <person name="Yadetie F."/>
            <person name="Muffato M."/>
            <person name="Louis A."/>
            <person name="Butcher S."/>
            <person name="Tsagkogeorga G."/>
            <person name="Konrad A."/>
            <person name="Singh S."/>
            <person name="Jensen M.F."/>
            <person name="Cong E.H."/>
            <person name="Eikeseth-Otteraa H."/>
            <person name="Noel B."/>
            <person name="Anthouard V."/>
            <person name="Porcel B.M."/>
            <person name="Kachouri-Lafond R."/>
            <person name="Nishino A."/>
            <person name="Ugolini M."/>
            <person name="Chourrout P."/>
            <person name="Nishida H."/>
            <person name="Aasland R."/>
            <person name="Huzurbazar S."/>
            <person name="Westhof E."/>
            <person name="Delsuc F."/>
            <person name="Lehrach H."/>
            <person name="Reinhardt R."/>
            <person name="Weissenbach J."/>
            <person name="Roy S.W."/>
            <person name="Artiguenave F."/>
            <person name="Postlethwait J.H."/>
            <person name="Manak J.R."/>
            <person name="Thompson E.M."/>
            <person name="Jaillon O."/>
            <person name="Du Pasquier L."/>
            <person name="Boudinot P."/>
            <person name="Liberles D.A."/>
            <person name="Volff J.N."/>
            <person name="Philippe H."/>
            <person name="Lenhard B."/>
            <person name="Roest Crollius H."/>
            <person name="Wincker P."/>
            <person name="Chourrout D."/>
        </authorList>
    </citation>
    <scope>NUCLEOTIDE SEQUENCE [LARGE SCALE GENOMIC DNA]</scope>
</reference>
<evidence type="ECO:0000313" key="7">
    <source>
        <dbReference type="EMBL" id="CBY15821.1"/>
    </source>
</evidence>
<gene>
    <name evidence="7" type="ORF">GSOID_T00014142001</name>
</gene>
<proteinExistence type="predicted"/>
<dbReference type="CDD" id="cd00190">
    <property type="entry name" value="Tryp_SPc"/>
    <property type="match status" value="1"/>
</dbReference>
<keyword evidence="2" id="KW-0964">Secreted</keyword>
<dbReference type="Gene3D" id="2.40.10.10">
    <property type="entry name" value="Trypsin-like serine proteases"/>
    <property type="match status" value="1"/>
</dbReference>
<accession>E4Y1S7</accession>
<dbReference type="GO" id="GO:0006508">
    <property type="term" value="P:proteolysis"/>
    <property type="evidence" value="ECO:0007669"/>
    <property type="project" value="UniProtKB-KW"/>
</dbReference>
<dbReference type="AlphaFoldDB" id="E4Y1S7"/>
<evidence type="ECO:0000259" key="6">
    <source>
        <dbReference type="PROSITE" id="PS50240"/>
    </source>
</evidence>
<keyword evidence="8" id="KW-1185">Reference proteome</keyword>
<comment type="subcellular location">
    <subcellularLocation>
        <location evidence="1">Secreted</location>
    </subcellularLocation>
</comment>
<name>E4Y1S7_OIKDI</name>
<keyword evidence="5" id="KW-0720">Serine protease</keyword>
<keyword evidence="3" id="KW-0645">Protease</keyword>
<dbReference type="PROSITE" id="PS50240">
    <property type="entry name" value="TRYPSIN_DOM"/>
    <property type="match status" value="1"/>
</dbReference>
<dbReference type="InterPro" id="IPR043504">
    <property type="entry name" value="Peptidase_S1_PA_chymotrypsin"/>
</dbReference>
<organism evidence="7">
    <name type="scientific">Oikopleura dioica</name>
    <name type="common">Tunicate</name>
    <dbReference type="NCBI Taxonomy" id="34765"/>
    <lineage>
        <taxon>Eukaryota</taxon>
        <taxon>Metazoa</taxon>
        <taxon>Chordata</taxon>
        <taxon>Tunicata</taxon>
        <taxon>Appendicularia</taxon>
        <taxon>Copelata</taxon>
        <taxon>Oikopleuridae</taxon>
        <taxon>Oikopleura</taxon>
    </lineage>
</organism>